<gene>
    <name evidence="3" type="ORF">K444DRAFT_628627</name>
</gene>
<dbReference type="Proteomes" id="UP000235371">
    <property type="component" value="Unassembled WGS sequence"/>
</dbReference>
<protein>
    <recommendedName>
        <fullName evidence="5">SAP domain-containing protein</fullName>
    </recommendedName>
</protein>
<keyword evidence="4" id="KW-1185">Reference proteome</keyword>
<feature type="coiled-coil region" evidence="1">
    <location>
        <begin position="86"/>
        <end position="113"/>
    </location>
</feature>
<dbReference type="RefSeq" id="XP_024738513.1">
    <property type="nucleotide sequence ID" value="XM_024882936.1"/>
</dbReference>
<dbReference type="InParanoid" id="A0A2J6TF34"/>
<organism evidence="3 4">
    <name type="scientific">Hyaloscypha bicolor E</name>
    <dbReference type="NCBI Taxonomy" id="1095630"/>
    <lineage>
        <taxon>Eukaryota</taxon>
        <taxon>Fungi</taxon>
        <taxon>Dikarya</taxon>
        <taxon>Ascomycota</taxon>
        <taxon>Pezizomycotina</taxon>
        <taxon>Leotiomycetes</taxon>
        <taxon>Helotiales</taxon>
        <taxon>Hyaloscyphaceae</taxon>
        <taxon>Hyaloscypha</taxon>
        <taxon>Hyaloscypha bicolor</taxon>
    </lineage>
</organism>
<proteinExistence type="predicted"/>
<evidence type="ECO:0008006" key="5">
    <source>
        <dbReference type="Google" id="ProtNLM"/>
    </source>
</evidence>
<dbReference type="EMBL" id="KZ613786">
    <property type="protein sequence ID" value="PMD61609.1"/>
    <property type="molecule type" value="Genomic_DNA"/>
</dbReference>
<reference evidence="3 4" key="1">
    <citation type="submission" date="2016-04" db="EMBL/GenBank/DDBJ databases">
        <title>A degradative enzymes factory behind the ericoid mycorrhizal symbiosis.</title>
        <authorList>
            <consortium name="DOE Joint Genome Institute"/>
            <person name="Martino E."/>
            <person name="Morin E."/>
            <person name="Grelet G."/>
            <person name="Kuo A."/>
            <person name="Kohler A."/>
            <person name="Daghino S."/>
            <person name="Barry K."/>
            <person name="Choi C."/>
            <person name="Cichocki N."/>
            <person name="Clum A."/>
            <person name="Copeland A."/>
            <person name="Hainaut M."/>
            <person name="Haridas S."/>
            <person name="Labutti K."/>
            <person name="Lindquist E."/>
            <person name="Lipzen A."/>
            <person name="Khouja H.-R."/>
            <person name="Murat C."/>
            <person name="Ohm R."/>
            <person name="Olson A."/>
            <person name="Spatafora J."/>
            <person name="Veneault-Fourrey C."/>
            <person name="Henrissat B."/>
            <person name="Grigoriev I."/>
            <person name="Martin F."/>
            <person name="Perotto S."/>
        </authorList>
    </citation>
    <scope>NUCLEOTIDE SEQUENCE [LARGE SCALE GENOMIC DNA]</scope>
    <source>
        <strain evidence="3 4">E</strain>
    </source>
</reference>
<evidence type="ECO:0000256" key="1">
    <source>
        <dbReference type="SAM" id="Coils"/>
    </source>
</evidence>
<evidence type="ECO:0000313" key="4">
    <source>
        <dbReference type="Proteomes" id="UP000235371"/>
    </source>
</evidence>
<accession>A0A2J6TF34</accession>
<dbReference type="OrthoDB" id="10320552at2759"/>
<dbReference type="Gene3D" id="1.10.720.30">
    <property type="entry name" value="SAP domain"/>
    <property type="match status" value="1"/>
</dbReference>
<sequence>MSNLRYDQMQISALREKCWDCHLDVSGDKPTLVARLVTFEIENIEAELNRSECTDDYTPRENCIELKKSLQLAIVAKADQVYNVKKQYLLDEVEEIKAELASIKEERDEERIRGMKRYNWTESLTKENGKAVIAQHKKFGLGQERVADREGGELASGGNSTIADTKPKRKIPLVESLGNKLRVAKKFKSNDNNSEPSSEDEEEGDGGYQFLQYLRKKAARGSVFSVHWGPTQSAQPSVQRKQ</sequence>
<dbReference type="InterPro" id="IPR036361">
    <property type="entry name" value="SAP_dom_sf"/>
</dbReference>
<name>A0A2J6TF34_9HELO</name>
<dbReference type="AlphaFoldDB" id="A0A2J6TF34"/>
<keyword evidence="1" id="KW-0175">Coiled coil</keyword>
<evidence type="ECO:0000256" key="2">
    <source>
        <dbReference type="SAM" id="MobiDB-lite"/>
    </source>
</evidence>
<dbReference type="GeneID" id="36591013"/>
<evidence type="ECO:0000313" key="3">
    <source>
        <dbReference type="EMBL" id="PMD61609.1"/>
    </source>
</evidence>
<feature type="region of interest" description="Disordered" evidence="2">
    <location>
        <begin position="185"/>
        <end position="207"/>
    </location>
</feature>